<dbReference type="Pfam" id="PF07331">
    <property type="entry name" value="TctB"/>
    <property type="match status" value="1"/>
</dbReference>
<feature type="transmembrane region" description="Helical" evidence="1">
    <location>
        <begin position="103"/>
        <end position="120"/>
    </location>
</feature>
<dbReference type="Proteomes" id="UP000648908">
    <property type="component" value="Unassembled WGS sequence"/>
</dbReference>
<dbReference type="AlphaFoldDB" id="A0A8K0V9Q9"/>
<proteinExistence type="predicted"/>
<keyword evidence="1" id="KW-1133">Transmembrane helix</keyword>
<dbReference type="InterPro" id="IPR009936">
    <property type="entry name" value="DUF1468"/>
</dbReference>
<organism evidence="3 4">
    <name type="scientific">Szabonella alba</name>
    <dbReference type="NCBI Taxonomy" id="2804194"/>
    <lineage>
        <taxon>Bacteria</taxon>
        <taxon>Pseudomonadati</taxon>
        <taxon>Pseudomonadota</taxon>
        <taxon>Alphaproteobacteria</taxon>
        <taxon>Rhodobacterales</taxon>
        <taxon>Paracoccaceae</taxon>
        <taxon>Szabonella</taxon>
    </lineage>
</organism>
<dbReference type="EMBL" id="JAESVN010000005">
    <property type="protein sequence ID" value="MBL4918067.1"/>
    <property type="molecule type" value="Genomic_DNA"/>
</dbReference>
<protein>
    <submittedName>
        <fullName evidence="3">Tripartite tricarboxylate transporter TctB family protein</fullName>
    </submittedName>
</protein>
<evidence type="ECO:0000313" key="4">
    <source>
        <dbReference type="Proteomes" id="UP000648908"/>
    </source>
</evidence>
<keyword evidence="1" id="KW-0472">Membrane</keyword>
<evidence type="ECO:0000256" key="1">
    <source>
        <dbReference type="SAM" id="Phobius"/>
    </source>
</evidence>
<gene>
    <name evidence="3" type="ORF">JL811_12640</name>
</gene>
<keyword evidence="4" id="KW-1185">Reference proteome</keyword>
<keyword evidence="1" id="KW-0812">Transmembrane</keyword>
<reference evidence="3" key="1">
    <citation type="submission" date="2021-01" db="EMBL/GenBank/DDBJ databases">
        <title>Tabrizicola alba sp. nov. a motile alkaliphilic bacterium isolated from a soda lake.</title>
        <authorList>
            <person name="Szuroczki S."/>
            <person name="Abbaszade G."/>
            <person name="Schumann P."/>
            <person name="Toth E."/>
        </authorList>
    </citation>
    <scope>NUCLEOTIDE SEQUENCE</scope>
    <source>
        <strain evidence="3">DMG-N-6</strain>
    </source>
</reference>
<feature type="domain" description="DUF1468" evidence="2">
    <location>
        <begin position="8"/>
        <end position="151"/>
    </location>
</feature>
<sequence>MQLSDALSGALFILLGLFMIWTASGFPAFSGQPYGASLLPTLLGCGFIIAGVLLGLRELTWRRAGVRHAMISLLPPLRQVAGIGSVILIFAAILGQILVAPHVGYMPVSVISLLAIFLWHEVRPLTAIIAAICTTLFCWWAFAVLLRVPLPRGFIEGFF</sequence>
<evidence type="ECO:0000259" key="2">
    <source>
        <dbReference type="Pfam" id="PF07331"/>
    </source>
</evidence>
<feature type="transmembrane region" description="Helical" evidence="1">
    <location>
        <begin position="77"/>
        <end position="97"/>
    </location>
</feature>
<feature type="transmembrane region" description="Helical" evidence="1">
    <location>
        <begin position="127"/>
        <end position="150"/>
    </location>
</feature>
<evidence type="ECO:0000313" key="3">
    <source>
        <dbReference type="EMBL" id="MBL4918067.1"/>
    </source>
</evidence>
<comment type="caution">
    <text evidence="3">The sequence shown here is derived from an EMBL/GenBank/DDBJ whole genome shotgun (WGS) entry which is preliminary data.</text>
</comment>
<feature type="transmembrane region" description="Helical" evidence="1">
    <location>
        <begin position="35"/>
        <end position="56"/>
    </location>
</feature>
<dbReference type="RefSeq" id="WP_202689063.1">
    <property type="nucleotide sequence ID" value="NZ_JAESVN010000005.1"/>
</dbReference>
<name>A0A8K0V9Q9_9RHOB</name>
<accession>A0A8K0V9Q9</accession>